<dbReference type="InterPro" id="IPR005829">
    <property type="entry name" value="Sugar_transporter_CS"/>
</dbReference>
<evidence type="ECO:0000256" key="7">
    <source>
        <dbReference type="SAM" id="MobiDB-lite"/>
    </source>
</evidence>
<dbReference type="PANTHER" id="PTHR42718">
    <property type="entry name" value="MAJOR FACILITATOR SUPERFAMILY MULTIDRUG TRANSPORTER MFSC"/>
    <property type="match status" value="1"/>
</dbReference>
<evidence type="ECO:0000313" key="10">
    <source>
        <dbReference type="EMBL" id="MFI0793183.1"/>
    </source>
</evidence>
<evidence type="ECO:0000256" key="6">
    <source>
        <dbReference type="ARBA" id="ARBA00023136"/>
    </source>
</evidence>
<dbReference type="InterPro" id="IPR011701">
    <property type="entry name" value="MFS"/>
</dbReference>
<feature type="transmembrane region" description="Helical" evidence="8">
    <location>
        <begin position="341"/>
        <end position="360"/>
    </location>
</feature>
<protein>
    <submittedName>
        <fullName evidence="10">MFS transporter</fullName>
    </submittedName>
</protein>
<dbReference type="Pfam" id="PF07690">
    <property type="entry name" value="MFS_1"/>
    <property type="match status" value="1"/>
</dbReference>
<evidence type="ECO:0000256" key="2">
    <source>
        <dbReference type="ARBA" id="ARBA00022448"/>
    </source>
</evidence>
<accession>A0ABW7SHM2</accession>
<keyword evidence="2" id="KW-0813">Transport</keyword>
<evidence type="ECO:0000256" key="1">
    <source>
        <dbReference type="ARBA" id="ARBA00004651"/>
    </source>
</evidence>
<keyword evidence="3" id="KW-1003">Cell membrane</keyword>
<feature type="transmembrane region" description="Helical" evidence="8">
    <location>
        <begin position="210"/>
        <end position="228"/>
    </location>
</feature>
<feature type="transmembrane region" description="Helical" evidence="8">
    <location>
        <begin position="116"/>
        <end position="136"/>
    </location>
</feature>
<dbReference type="PANTHER" id="PTHR42718:SF46">
    <property type="entry name" value="BLR6921 PROTEIN"/>
    <property type="match status" value="1"/>
</dbReference>
<evidence type="ECO:0000259" key="9">
    <source>
        <dbReference type="PROSITE" id="PS50850"/>
    </source>
</evidence>
<feature type="transmembrane region" description="Helical" evidence="8">
    <location>
        <begin position="313"/>
        <end position="329"/>
    </location>
</feature>
<keyword evidence="6 8" id="KW-0472">Membrane</keyword>
<comment type="caution">
    <text evidence="10">The sequence shown here is derived from an EMBL/GenBank/DDBJ whole genome shotgun (WGS) entry which is preliminary data.</text>
</comment>
<keyword evidence="11" id="KW-1185">Reference proteome</keyword>
<feature type="domain" description="Major facilitator superfamily (MFS) profile" evidence="9">
    <location>
        <begin position="20"/>
        <end position="475"/>
    </location>
</feature>
<feature type="transmembrane region" description="Helical" evidence="8">
    <location>
        <begin position="54"/>
        <end position="74"/>
    </location>
</feature>
<comment type="subcellular location">
    <subcellularLocation>
        <location evidence="1">Cell membrane</location>
        <topology evidence="1">Multi-pass membrane protein</topology>
    </subcellularLocation>
</comment>
<dbReference type="EMBL" id="JBIRPU010000005">
    <property type="protein sequence ID" value="MFI0793183.1"/>
    <property type="molecule type" value="Genomic_DNA"/>
</dbReference>
<reference evidence="10 11" key="1">
    <citation type="submission" date="2024-10" db="EMBL/GenBank/DDBJ databases">
        <title>The Natural Products Discovery Center: Release of the First 8490 Sequenced Strains for Exploring Actinobacteria Biosynthetic Diversity.</title>
        <authorList>
            <person name="Kalkreuter E."/>
            <person name="Kautsar S.A."/>
            <person name="Yang D."/>
            <person name="Bader C.D."/>
            <person name="Teijaro C.N."/>
            <person name="Fluegel L."/>
            <person name="Davis C.M."/>
            <person name="Simpson J.R."/>
            <person name="Lauterbach L."/>
            <person name="Steele A.D."/>
            <person name="Gui C."/>
            <person name="Meng S."/>
            <person name="Li G."/>
            <person name="Viehrig K."/>
            <person name="Ye F."/>
            <person name="Su P."/>
            <person name="Kiefer A.F."/>
            <person name="Nichols A."/>
            <person name="Cepeda A.J."/>
            <person name="Yan W."/>
            <person name="Fan B."/>
            <person name="Jiang Y."/>
            <person name="Adhikari A."/>
            <person name="Zheng C.-J."/>
            <person name="Schuster L."/>
            <person name="Cowan T.M."/>
            <person name="Smanski M.J."/>
            <person name="Chevrette M.G."/>
            <person name="De Carvalho L.P.S."/>
            <person name="Shen B."/>
        </authorList>
    </citation>
    <scope>NUCLEOTIDE SEQUENCE [LARGE SCALE GENOMIC DNA]</scope>
    <source>
        <strain evidence="10 11">NPDC021253</strain>
    </source>
</reference>
<keyword evidence="4 8" id="KW-0812">Transmembrane</keyword>
<proteinExistence type="predicted"/>
<feature type="transmembrane region" description="Helical" evidence="8">
    <location>
        <begin position="240"/>
        <end position="257"/>
    </location>
</feature>
<dbReference type="InterPro" id="IPR020846">
    <property type="entry name" value="MFS_dom"/>
</dbReference>
<feature type="transmembrane region" description="Helical" evidence="8">
    <location>
        <begin position="86"/>
        <end position="104"/>
    </location>
</feature>
<feature type="transmembrane region" description="Helical" evidence="8">
    <location>
        <begin position="278"/>
        <end position="301"/>
    </location>
</feature>
<dbReference type="Gene3D" id="1.20.1250.20">
    <property type="entry name" value="MFS general substrate transporter like domains"/>
    <property type="match status" value="1"/>
</dbReference>
<evidence type="ECO:0000313" key="11">
    <source>
        <dbReference type="Proteomes" id="UP001611075"/>
    </source>
</evidence>
<feature type="transmembrane region" description="Helical" evidence="8">
    <location>
        <begin position="21"/>
        <end position="42"/>
    </location>
</feature>
<sequence length="516" mass="53621">MAATMPQQDPPKADPRRWKALSLLALVQFIIFLDATIVNVALPSIQRDLGFSEATLTWVVNAYLITAGGLLLLGGRIADMVGRRKVFCIGAGLFAVASATAGLAQNSEVLLAGRSLQGVAEALSAPAAMSMVALLFTDPKERAKAFGIWGGLAGLGSAAGVLLSGVLTDLASWRWVFLVNIPLAVIPMLLMPKLADESRAPAQGRRRPDWLGAVLVTGGLIAILNAVLNAARHSWDSTAVLTPLLAGVVALALFVVVESRTAQPLVPLGFFANRVRATANVATVFVASSSAAVFFLIVLYTQNILGYSPLRSGLAWLPFCVAFMPGLFLSTKMIMKAGPRATLATGLAVSAVGVALFTRIGVDSSYLTDLLPAMVVTALGFGMTNPAMQNAALHEVSEADAGLGSGIVTTVLQMGSALGLTVFVSLALSHQRGQQATGVAEDLAVVRGYDHAFLIAAGALAVGAVAALLILRGVRPAAPQQVDPAAAGDDGAEQEHTDGLADADHRRRPVRQGTRD</sequence>
<feature type="region of interest" description="Disordered" evidence="7">
    <location>
        <begin position="480"/>
        <end position="516"/>
    </location>
</feature>
<evidence type="ECO:0000256" key="8">
    <source>
        <dbReference type="SAM" id="Phobius"/>
    </source>
</evidence>
<feature type="transmembrane region" description="Helical" evidence="8">
    <location>
        <begin position="366"/>
        <end position="384"/>
    </location>
</feature>
<feature type="compositionally biased region" description="Low complexity" evidence="7">
    <location>
        <begin position="480"/>
        <end position="489"/>
    </location>
</feature>
<dbReference type="PROSITE" id="PS00216">
    <property type="entry name" value="SUGAR_TRANSPORT_1"/>
    <property type="match status" value="1"/>
</dbReference>
<feature type="transmembrane region" description="Helical" evidence="8">
    <location>
        <begin position="148"/>
        <end position="167"/>
    </location>
</feature>
<dbReference type="SUPFAM" id="SSF103473">
    <property type="entry name" value="MFS general substrate transporter"/>
    <property type="match status" value="1"/>
</dbReference>
<dbReference type="PROSITE" id="PS50850">
    <property type="entry name" value="MFS"/>
    <property type="match status" value="1"/>
</dbReference>
<feature type="compositionally biased region" description="Basic and acidic residues" evidence="7">
    <location>
        <begin position="493"/>
        <end position="505"/>
    </location>
</feature>
<feature type="transmembrane region" description="Helical" evidence="8">
    <location>
        <begin position="405"/>
        <end position="428"/>
    </location>
</feature>
<dbReference type="RefSeq" id="WP_396678386.1">
    <property type="nucleotide sequence ID" value="NZ_JBIRPU010000005.1"/>
</dbReference>
<keyword evidence="5 8" id="KW-1133">Transmembrane helix</keyword>
<dbReference type="InterPro" id="IPR036259">
    <property type="entry name" value="MFS_trans_sf"/>
</dbReference>
<gene>
    <name evidence="10" type="ORF">ACH4OY_10850</name>
</gene>
<feature type="transmembrane region" description="Helical" evidence="8">
    <location>
        <begin position="448"/>
        <end position="471"/>
    </location>
</feature>
<evidence type="ECO:0000256" key="4">
    <source>
        <dbReference type="ARBA" id="ARBA00022692"/>
    </source>
</evidence>
<dbReference type="Gene3D" id="1.20.1720.10">
    <property type="entry name" value="Multidrug resistance protein D"/>
    <property type="match status" value="1"/>
</dbReference>
<evidence type="ECO:0000256" key="3">
    <source>
        <dbReference type="ARBA" id="ARBA00022475"/>
    </source>
</evidence>
<name>A0ABW7SHM2_9ACTN</name>
<feature type="transmembrane region" description="Helical" evidence="8">
    <location>
        <begin position="173"/>
        <end position="190"/>
    </location>
</feature>
<dbReference type="CDD" id="cd17321">
    <property type="entry name" value="MFS_MMR_MDR_like"/>
    <property type="match status" value="1"/>
</dbReference>
<dbReference type="Proteomes" id="UP001611075">
    <property type="component" value="Unassembled WGS sequence"/>
</dbReference>
<organism evidence="10 11">
    <name type="scientific">Micromonospora rubida</name>
    <dbReference type="NCBI Taxonomy" id="2697657"/>
    <lineage>
        <taxon>Bacteria</taxon>
        <taxon>Bacillati</taxon>
        <taxon>Actinomycetota</taxon>
        <taxon>Actinomycetes</taxon>
        <taxon>Micromonosporales</taxon>
        <taxon>Micromonosporaceae</taxon>
        <taxon>Micromonospora</taxon>
    </lineage>
</organism>
<evidence type="ECO:0000256" key="5">
    <source>
        <dbReference type="ARBA" id="ARBA00022989"/>
    </source>
</evidence>